<evidence type="ECO:0000256" key="7">
    <source>
        <dbReference type="ARBA" id="ARBA00023136"/>
    </source>
</evidence>
<evidence type="ECO:0000256" key="6">
    <source>
        <dbReference type="ARBA" id="ARBA00023077"/>
    </source>
</evidence>
<dbReference type="Pfam" id="PF00593">
    <property type="entry name" value="TonB_dep_Rec_b-barrel"/>
    <property type="match status" value="1"/>
</dbReference>
<dbReference type="InterPro" id="IPR037066">
    <property type="entry name" value="Plug_dom_sf"/>
</dbReference>
<protein>
    <submittedName>
        <fullName evidence="16">Outer membrane receptor for ferrienterochelin and colicin</fullName>
    </submittedName>
</protein>
<feature type="region of interest" description="Disordered" evidence="12">
    <location>
        <begin position="658"/>
        <end position="682"/>
    </location>
</feature>
<evidence type="ECO:0000256" key="9">
    <source>
        <dbReference type="ARBA" id="ARBA00023237"/>
    </source>
</evidence>
<dbReference type="EMBL" id="QNRR01000001">
    <property type="protein sequence ID" value="RBP47611.1"/>
    <property type="molecule type" value="Genomic_DNA"/>
</dbReference>
<feature type="domain" description="TonB-dependent receptor plug" evidence="15">
    <location>
        <begin position="68"/>
        <end position="174"/>
    </location>
</feature>
<feature type="domain" description="TonB-dependent receptor-like beta-barrel" evidence="14">
    <location>
        <begin position="294"/>
        <end position="720"/>
    </location>
</feature>
<proteinExistence type="inferred from homology"/>
<comment type="similarity">
    <text evidence="10 11">Belongs to the TonB-dependent receptor family.</text>
</comment>
<sequence>MNITSSHTTNEGRFTRFGLAALVSLTCGGLALAQSPSSTPATPPPDAAITLPPVTVTAETPLRTSEDLLNLPQSITVIEHEDLIRRQPRTPIEALQEEPGIWAVSVAAQGSPIIRGQLGNRNLYLWDGVRINNAAGFGGPSPFFNQFPIGALDRVEVIRGSGSVQYGSDAIGGVLNLIPRRASFSDTVNVGGELYGRYGSNDDEFTETLDVHATGPTLAFSAGITRQDVDDYKGPGEGTLSPTGYEATGGYANLAFRPAEGHTFRLSWIHNRRDDVETYVQSKLNANGVPRIFTPDETRGIVKFDYTAENLGSWSDELRVYGYYHYYDQLSERRRQNDTNFSNTKTTTDQEVLGVGVQNAVSFEKHSVRLIYGVDYRYEMLDSSISQSIYDYASGNTSVVEPYGNVPDGTYDVFDAFATFEFRPTERLLLTVGARFENSHINSDPSQSDVIPDAGYDINDLSIDESWQSVTWNAGAIYNVTENWDLVANIGSGFRAPGYWDLLSAGTPTFSSRIAYLPSPNLDPEKSITYEFGPRYHSSRTNFSLVGFYTRLDDLIGSQTEGTVTLPGQGTFAATHEANIGEGYVTGAELALAYELADNWTFFGNATYTYGKDTASGYPPRFIPPFFGTVGLRYEHPSGRWWVEVVEVFSDRLRRHAPDDEQDAGFSKDPAYGSPNDTNNPPLRDDFSLPGWAITNVRGGVNVWREGDRALDLTLAFNNIFDTRYREAYAQRQKVAPGFGIVVGARLTF</sequence>
<evidence type="ECO:0000313" key="16">
    <source>
        <dbReference type="EMBL" id="RBP47611.1"/>
    </source>
</evidence>
<evidence type="ECO:0000256" key="12">
    <source>
        <dbReference type="SAM" id="MobiDB-lite"/>
    </source>
</evidence>
<keyword evidence="17" id="KW-1185">Reference proteome</keyword>
<dbReference type="InterPro" id="IPR012910">
    <property type="entry name" value="Plug_dom"/>
</dbReference>
<reference evidence="16 17" key="1">
    <citation type="submission" date="2018-06" db="EMBL/GenBank/DDBJ databases">
        <title>Genomic Encyclopedia of Type Strains, Phase IV (KMG-IV): sequencing the most valuable type-strain genomes for metagenomic binning, comparative biology and taxonomic classification.</title>
        <authorList>
            <person name="Goeker M."/>
        </authorList>
    </citation>
    <scope>NUCLEOTIDE SEQUENCE [LARGE SCALE GENOMIC DNA]</scope>
    <source>
        <strain evidence="16 17">DSM 25532</strain>
    </source>
</reference>
<dbReference type="AlphaFoldDB" id="A0A366HTJ7"/>
<evidence type="ECO:0000256" key="2">
    <source>
        <dbReference type="ARBA" id="ARBA00022448"/>
    </source>
</evidence>
<dbReference type="InterPro" id="IPR036942">
    <property type="entry name" value="Beta-barrel_TonB_sf"/>
</dbReference>
<dbReference type="GO" id="GO:0044718">
    <property type="term" value="P:siderophore transmembrane transport"/>
    <property type="evidence" value="ECO:0007669"/>
    <property type="project" value="TreeGrafter"/>
</dbReference>
<dbReference type="CDD" id="cd01347">
    <property type="entry name" value="ligand_gated_channel"/>
    <property type="match status" value="1"/>
</dbReference>
<keyword evidence="8 16" id="KW-0675">Receptor</keyword>
<keyword evidence="6 11" id="KW-0798">TonB box</keyword>
<name>A0A366HTJ7_9BACT</name>
<accession>A0A366HTJ7</accession>
<dbReference type="GO" id="GO:0009279">
    <property type="term" value="C:cell outer membrane"/>
    <property type="evidence" value="ECO:0007669"/>
    <property type="project" value="UniProtKB-SubCell"/>
</dbReference>
<evidence type="ECO:0000256" key="8">
    <source>
        <dbReference type="ARBA" id="ARBA00023170"/>
    </source>
</evidence>
<dbReference type="Gene3D" id="2.170.130.10">
    <property type="entry name" value="TonB-dependent receptor, plug domain"/>
    <property type="match status" value="1"/>
</dbReference>
<evidence type="ECO:0000313" key="17">
    <source>
        <dbReference type="Proteomes" id="UP000253426"/>
    </source>
</evidence>
<gene>
    <name evidence="16" type="ORF">DES53_101408</name>
</gene>
<comment type="caution">
    <text evidence="16">The sequence shown here is derived from an EMBL/GenBank/DDBJ whole genome shotgun (WGS) entry which is preliminary data.</text>
</comment>
<evidence type="ECO:0000256" key="3">
    <source>
        <dbReference type="ARBA" id="ARBA00022452"/>
    </source>
</evidence>
<dbReference type="InterPro" id="IPR000531">
    <property type="entry name" value="Beta-barrel_TonB"/>
</dbReference>
<feature type="signal peptide" evidence="13">
    <location>
        <begin position="1"/>
        <end position="33"/>
    </location>
</feature>
<dbReference type="Proteomes" id="UP000253426">
    <property type="component" value="Unassembled WGS sequence"/>
</dbReference>
<evidence type="ECO:0000256" key="5">
    <source>
        <dbReference type="ARBA" id="ARBA00022729"/>
    </source>
</evidence>
<dbReference type="SUPFAM" id="SSF56935">
    <property type="entry name" value="Porins"/>
    <property type="match status" value="1"/>
</dbReference>
<organism evidence="16 17">
    <name type="scientific">Roseimicrobium gellanilyticum</name>
    <dbReference type="NCBI Taxonomy" id="748857"/>
    <lineage>
        <taxon>Bacteria</taxon>
        <taxon>Pseudomonadati</taxon>
        <taxon>Verrucomicrobiota</taxon>
        <taxon>Verrucomicrobiia</taxon>
        <taxon>Verrucomicrobiales</taxon>
        <taxon>Verrucomicrobiaceae</taxon>
        <taxon>Roseimicrobium</taxon>
    </lineage>
</organism>
<evidence type="ECO:0000256" key="1">
    <source>
        <dbReference type="ARBA" id="ARBA00004571"/>
    </source>
</evidence>
<dbReference type="Pfam" id="PF07715">
    <property type="entry name" value="Plug"/>
    <property type="match status" value="1"/>
</dbReference>
<keyword evidence="9 10" id="KW-0998">Cell outer membrane</keyword>
<dbReference type="RefSeq" id="WP_113956533.1">
    <property type="nucleotide sequence ID" value="NZ_QNRR01000001.1"/>
</dbReference>
<evidence type="ECO:0000259" key="15">
    <source>
        <dbReference type="Pfam" id="PF07715"/>
    </source>
</evidence>
<evidence type="ECO:0000256" key="11">
    <source>
        <dbReference type="RuleBase" id="RU003357"/>
    </source>
</evidence>
<dbReference type="PANTHER" id="PTHR30069:SF29">
    <property type="entry name" value="HEMOGLOBIN AND HEMOGLOBIN-HAPTOGLOBIN-BINDING PROTEIN 1-RELATED"/>
    <property type="match status" value="1"/>
</dbReference>
<keyword evidence="7 10" id="KW-0472">Membrane</keyword>
<feature type="chain" id="PRO_5016867192" evidence="13">
    <location>
        <begin position="34"/>
        <end position="749"/>
    </location>
</feature>
<keyword evidence="5 13" id="KW-0732">Signal</keyword>
<dbReference type="InterPro" id="IPR039426">
    <property type="entry name" value="TonB-dep_rcpt-like"/>
</dbReference>
<keyword evidence="4 10" id="KW-0812">Transmembrane</keyword>
<keyword evidence="2 10" id="KW-0813">Transport</keyword>
<dbReference type="Gene3D" id="2.40.170.20">
    <property type="entry name" value="TonB-dependent receptor, beta-barrel domain"/>
    <property type="match status" value="1"/>
</dbReference>
<keyword evidence="3 10" id="KW-1134">Transmembrane beta strand</keyword>
<dbReference type="OrthoDB" id="101167at2"/>
<comment type="subcellular location">
    <subcellularLocation>
        <location evidence="1 10">Cell outer membrane</location>
        <topology evidence="1 10">Multi-pass membrane protein</topology>
    </subcellularLocation>
</comment>
<dbReference type="PROSITE" id="PS52016">
    <property type="entry name" value="TONB_DEPENDENT_REC_3"/>
    <property type="match status" value="1"/>
</dbReference>
<evidence type="ECO:0000256" key="13">
    <source>
        <dbReference type="SAM" id="SignalP"/>
    </source>
</evidence>
<dbReference type="GO" id="GO:0015344">
    <property type="term" value="F:siderophore uptake transmembrane transporter activity"/>
    <property type="evidence" value="ECO:0007669"/>
    <property type="project" value="TreeGrafter"/>
</dbReference>
<evidence type="ECO:0000256" key="4">
    <source>
        <dbReference type="ARBA" id="ARBA00022692"/>
    </source>
</evidence>
<dbReference type="PANTHER" id="PTHR30069">
    <property type="entry name" value="TONB-DEPENDENT OUTER MEMBRANE RECEPTOR"/>
    <property type="match status" value="1"/>
</dbReference>
<evidence type="ECO:0000259" key="14">
    <source>
        <dbReference type="Pfam" id="PF00593"/>
    </source>
</evidence>
<evidence type="ECO:0000256" key="10">
    <source>
        <dbReference type="PROSITE-ProRule" id="PRU01360"/>
    </source>
</evidence>